<keyword evidence="1" id="KW-0812">Transmembrane</keyword>
<protein>
    <submittedName>
        <fullName evidence="2">Uncharacterized protein</fullName>
    </submittedName>
</protein>
<sequence>MNIDDETLSQVLSSLKDYNPTANDLMEKLSTALVPVAMVVLGILMYMEYADLNRKLAVEQGRVNMELFISVAWKYMVAFICVMASDQIIDSIVWLNSAAGWIMDKVVPSNKGSNITISEIPKGVNGIQKMFLNTMNGMAQFGIWSSEIITKVMNFMRFITLYMIKGLAPMLLVFFVSEEWREISKGFLKQLLAVVLQGLVLILVLKLFPAVMAGDMFSVASSGAWEEGLANVFLVFAKVIIFIITIVGSQRVAKQWIGVS</sequence>
<name>A0A9Q8Y1M9_9LACT</name>
<gene>
    <name evidence="2" type="ORF">LMK00_08780</name>
</gene>
<feature type="transmembrane region" description="Helical" evidence="1">
    <location>
        <begin position="155"/>
        <end position="175"/>
    </location>
</feature>
<keyword evidence="1" id="KW-1133">Transmembrane helix</keyword>
<feature type="transmembrane region" description="Helical" evidence="1">
    <location>
        <begin position="67"/>
        <end position="85"/>
    </location>
</feature>
<dbReference type="RefSeq" id="WP_252175315.1">
    <property type="nucleotide sequence ID" value="NZ_CP086395.1"/>
</dbReference>
<reference evidence="2" key="1">
    <citation type="journal article" date="2022" name="Front. Microbiol.">
        <title>Feed Insects as a Reservoir of Granadaene-Producing Lactococci.</title>
        <authorList>
            <person name="Neuzil-Bunesova V."/>
            <person name="Ramirez Garcia A."/>
            <person name="Modrackova N."/>
            <person name="Makovska M."/>
            <person name="Sabolova M."/>
            <person name="Sproer C."/>
            <person name="Bunk B."/>
            <person name="Blom J."/>
            <person name="Schwab C."/>
        </authorList>
    </citation>
    <scope>NUCLEOTIDE SEQUENCE</scope>
    <source>
        <strain evidence="2">I4/6O</strain>
    </source>
</reference>
<dbReference type="KEGG" id="lfo:LMK00_08780"/>
<evidence type="ECO:0000256" key="1">
    <source>
        <dbReference type="SAM" id="Phobius"/>
    </source>
</evidence>
<dbReference type="EMBL" id="CP086395">
    <property type="protein sequence ID" value="USJ19919.1"/>
    <property type="molecule type" value="Genomic_DNA"/>
</dbReference>
<dbReference type="AlphaFoldDB" id="A0A9Q8Y1M9"/>
<dbReference type="Proteomes" id="UP001056730">
    <property type="component" value="Chromosome"/>
</dbReference>
<feature type="transmembrane region" description="Helical" evidence="1">
    <location>
        <begin position="29"/>
        <end position="47"/>
    </location>
</feature>
<feature type="transmembrane region" description="Helical" evidence="1">
    <location>
        <begin position="187"/>
        <end position="208"/>
    </location>
</feature>
<accession>A0A9Q8Y1M9</accession>
<evidence type="ECO:0000313" key="3">
    <source>
        <dbReference type="Proteomes" id="UP001056730"/>
    </source>
</evidence>
<organism evidence="2 3">
    <name type="scientific">Lactococcus formosensis</name>
    <dbReference type="NCBI Taxonomy" id="1281486"/>
    <lineage>
        <taxon>Bacteria</taxon>
        <taxon>Bacillati</taxon>
        <taxon>Bacillota</taxon>
        <taxon>Bacilli</taxon>
        <taxon>Lactobacillales</taxon>
        <taxon>Streptococcaceae</taxon>
        <taxon>Lactococcus</taxon>
    </lineage>
</organism>
<feature type="transmembrane region" description="Helical" evidence="1">
    <location>
        <begin position="228"/>
        <end position="247"/>
    </location>
</feature>
<keyword evidence="1" id="KW-0472">Membrane</keyword>
<proteinExistence type="predicted"/>
<evidence type="ECO:0000313" key="2">
    <source>
        <dbReference type="EMBL" id="USJ19919.1"/>
    </source>
</evidence>